<dbReference type="Proteomes" id="UP000536640">
    <property type="component" value="Unassembled WGS sequence"/>
</dbReference>
<comment type="caution">
    <text evidence="1">The sequence shown here is derived from an EMBL/GenBank/DDBJ whole genome shotgun (WGS) entry which is preliminary data.</text>
</comment>
<dbReference type="Pfam" id="PF20045">
    <property type="entry name" value="DUF6447"/>
    <property type="match status" value="1"/>
</dbReference>
<protein>
    <submittedName>
        <fullName evidence="1">Uncharacterized protein</fullName>
    </submittedName>
</protein>
<dbReference type="AlphaFoldDB" id="A0A840R250"/>
<keyword evidence="2" id="KW-1185">Reference proteome</keyword>
<dbReference type="RefSeq" id="WP_184461281.1">
    <property type="nucleotide sequence ID" value="NZ_JACHHW010000002.1"/>
</dbReference>
<name>A0A840R250_9GAMM</name>
<organism evidence="1 2">
    <name type="scientific">Zhongshania antarctica</name>
    <dbReference type="NCBI Taxonomy" id="641702"/>
    <lineage>
        <taxon>Bacteria</taxon>
        <taxon>Pseudomonadati</taxon>
        <taxon>Pseudomonadota</taxon>
        <taxon>Gammaproteobacteria</taxon>
        <taxon>Cellvibrionales</taxon>
        <taxon>Spongiibacteraceae</taxon>
        <taxon>Zhongshania</taxon>
    </lineage>
</organism>
<gene>
    <name evidence="1" type="ORF">HNQ57_000752</name>
</gene>
<evidence type="ECO:0000313" key="2">
    <source>
        <dbReference type="Proteomes" id="UP000536640"/>
    </source>
</evidence>
<proteinExistence type="predicted"/>
<sequence length="67" mass="7533">MNQEQMIKIDGKEYPLESLDNEAKNQLMNLRVADQKIAAVQQDLAMLQTARNAYAKALAESLPKVTQ</sequence>
<reference evidence="1 2" key="1">
    <citation type="submission" date="2020-08" db="EMBL/GenBank/DDBJ databases">
        <title>Genomic Encyclopedia of Type Strains, Phase IV (KMG-IV): sequencing the most valuable type-strain genomes for metagenomic binning, comparative biology and taxonomic classification.</title>
        <authorList>
            <person name="Goeker M."/>
        </authorList>
    </citation>
    <scope>NUCLEOTIDE SEQUENCE [LARGE SCALE GENOMIC DNA]</scope>
    <source>
        <strain evidence="1 2">DSM 25701</strain>
    </source>
</reference>
<dbReference type="InterPro" id="IPR045615">
    <property type="entry name" value="DUF6447"/>
</dbReference>
<evidence type="ECO:0000313" key="1">
    <source>
        <dbReference type="EMBL" id="MBB5186491.1"/>
    </source>
</evidence>
<dbReference type="EMBL" id="JACHHW010000002">
    <property type="protein sequence ID" value="MBB5186491.1"/>
    <property type="molecule type" value="Genomic_DNA"/>
</dbReference>
<accession>A0A840R250</accession>